<evidence type="ECO:0000313" key="3">
    <source>
        <dbReference type="Proteomes" id="UP000821853"/>
    </source>
</evidence>
<feature type="chain" id="PRO_5039889043" description="Secreted protein" evidence="1">
    <location>
        <begin position="25"/>
        <end position="92"/>
    </location>
</feature>
<organism evidence="2 3">
    <name type="scientific">Haemaphysalis longicornis</name>
    <name type="common">Bush tick</name>
    <dbReference type="NCBI Taxonomy" id="44386"/>
    <lineage>
        <taxon>Eukaryota</taxon>
        <taxon>Metazoa</taxon>
        <taxon>Ecdysozoa</taxon>
        <taxon>Arthropoda</taxon>
        <taxon>Chelicerata</taxon>
        <taxon>Arachnida</taxon>
        <taxon>Acari</taxon>
        <taxon>Parasitiformes</taxon>
        <taxon>Ixodida</taxon>
        <taxon>Ixodoidea</taxon>
        <taxon>Ixodidae</taxon>
        <taxon>Haemaphysalinae</taxon>
        <taxon>Haemaphysalis</taxon>
    </lineage>
</organism>
<comment type="caution">
    <text evidence="2">The sequence shown here is derived from an EMBL/GenBank/DDBJ whole genome shotgun (WGS) entry which is preliminary data.</text>
</comment>
<name>A0A9J6GJK2_HAELO</name>
<feature type="signal peptide" evidence="1">
    <location>
        <begin position="1"/>
        <end position="24"/>
    </location>
</feature>
<protein>
    <recommendedName>
        <fullName evidence="4">Secreted protein</fullName>
    </recommendedName>
</protein>
<evidence type="ECO:0008006" key="4">
    <source>
        <dbReference type="Google" id="ProtNLM"/>
    </source>
</evidence>
<gene>
    <name evidence="2" type="ORF">HPB48_009674</name>
</gene>
<reference evidence="2 3" key="1">
    <citation type="journal article" date="2020" name="Cell">
        <title>Large-Scale Comparative Analyses of Tick Genomes Elucidate Their Genetic Diversity and Vector Capacities.</title>
        <authorList>
            <consortium name="Tick Genome and Microbiome Consortium (TIGMIC)"/>
            <person name="Jia N."/>
            <person name="Wang J."/>
            <person name="Shi W."/>
            <person name="Du L."/>
            <person name="Sun Y."/>
            <person name="Zhan W."/>
            <person name="Jiang J.F."/>
            <person name="Wang Q."/>
            <person name="Zhang B."/>
            <person name="Ji P."/>
            <person name="Bell-Sakyi L."/>
            <person name="Cui X.M."/>
            <person name="Yuan T.T."/>
            <person name="Jiang B.G."/>
            <person name="Yang W.F."/>
            <person name="Lam T.T."/>
            <person name="Chang Q.C."/>
            <person name="Ding S.J."/>
            <person name="Wang X.J."/>
            <person name="Zhu J.G."/>
            <person name="Ruan X.D."/>
            <person name="Zhao L."/>
            <person name="Wei J.T."/>
            <person name="Ye R.Z."/>
            <person name="Que T.C."/>
            <person name="Du C.H."/>
            <person name="Zhou Y.H."/>
            <person name="Cheng J.X."/>
            <person name="Dai P.F."/>
            <person name="Guo W.B."/>
            <person name="Han X.H."/>
            <person name="Huang E.J."/>
            <person name="Li L.F."/>
            <person name="Wei W."/>
            <person name="Gao Y.C."/>
            <person name="Liu J.Z."/>
            <person name="Shao H.Z."/>
            <person name="Wang X."/>
            <person name="Wang C.C."/>
            <person name="Yang T.C."/>
            <person name="Huo Q.B."/>
            <person name="Li W."/>
            <person name="Chen H.Y."/>
            <person name="Chen S.E."/>
            <person name="Zhou L.G."/>
            <person name="Ni X.B."/>
            <person name="Tian J.H."/>
            <person name="Sheng Y."/>
            <person name="Liu T."/>
            <person name="Pan Y.S."/>
            <person name="Xia L.Y."/>
            <person name="Li J."/>
            <person name="Zhao F."/>
            <person name="Cao W.C."/>
        </authorList>
    </citation>
    <scope>NUCLEOTIDE SEQUENCE [LARGE SCALE GENOMIC DNA]</scope>
    <source>
        <strain evidence="2">HaeL-2018</strain>
    </source>
</reference>
<sequence length="92" mass="10573">MIVISVATFCLFRLLLHQVGDATAEDNHSVEGHIKAMRQDMKKAVPNEGRVRDSMARTFESRRQYIAEEGPLLRDVFERYPALASKQEVKRL</sequence>
<proteinExistence type="predicted"/>
<dbReference type="OrthoDB" id="6508679at2759"/>
<dbReference type="Proteomes" id="UP000821853">
    <property type="component" value="Chromosome 5"/>
</dbReference>
<evidence type="ECO:0000313" key="2">
    <source>
        <dbReference type="EMBL" id="KAH9374572.1"/>
    </source>
</evidence>
<keyword evidence="1" id="KW-0732">Signal</keyword>
<dbReference type="AlphaFoldDB" id="A0A9J6GJK2"/>
<dbReference type="VEuPathDB" id="VectorBase:HLOH_053827"/>
<keyword evidence="3" id="KW-1185">Reference proteome</keyword>
<dbReference type="OMA" id="ATAEDNH"/>
<evidence type="ECO:0000256" key="1">
    <source>
        <dbReference type="SAM" id="SignalP"/>
    </source>
</evidence>
<dbReference type="EMBL" id="JABSTR010000007">
    <property type="protein sequence ID" value="KAH9374572.1"/>
    <property type="molecule type" value="Genomic_DNA"/>
</dbReference>
<accession>A0A9J6GJK2</accession>